<reference evidence="8 9" key="1">
    <citation type="submission" date="2022-06" db="EMBL/GenBank/DDBJ databases">
        <title>Roseomonas CN29.</title>
        <authorList>
            <person name="Cheng Y."/>
            <person name="He X."/>
        </authorList>
    </citation>
    <scope>NUCLEOTIDE SEQUENCE [LARGE SCALE GENOMIC DNA]</scope>
    <source>
        <strain evidence="8 9">CN29</strain>
    </source>
</reference>
<dbReference type="RefSeq" id="WP_257714721.1">
    <property type="nucleotide sequence ID" value="NZ_JANJOU010000002.1"/>
</dbReference>
<keyword evidence="2 7" id="KW-0349">Heme</keyword>
<evidence type="ECO:0000256" key="3">
    <source>
        <dbReference type="ARBA" id="ARBA00022723"/>
    </source>
</evidence>
<dbReference type="PRINTS" id="PR00385">
    <property type="entry name" value="P450"/>
</dbReference>
<dbReference type="InterPro" id="IPR002401">
    <property type="entry name" value="Cyt_P450_E_grp-I"/>
</dbReference>
<dbReference type="PANTHER" id="PTHR24291">
    <property type="entry name" value="CYTOCHROME P450 FAMILY 4"/>
    <property type="match status" value="1"/>
</dbReference>
<dbReference type="InterPro" id="IPR036396">
    <property type="entry name" value="Cyt_P450_sf"/>
</dbReference>
<sequence length="455" mass="50365">MPDTHQPDLARLTPPEAPLGSLALIRAIIRNPLEALPREAFEQPLTRRTLLGRPRVFVTGPDLIQTVLLTEVDAFVKSDAMRRALAPALGDAILTADGERWRWQRRAVAPIFRPDRVNGFLQPMLDAAAATRDRWLALPPGSTVELGHEMMRTTFDIIVETMLSGHGAIDVARVERGITEYLASTGWSIALAFARAPAWTPYPGQRRAARARDYLRGELLRLVEQRRRLGSERDDLIASLLAARDPETGQAMDDRDIADNLLTFITAGHETTALALTWAFYLLAKHPEEEARLLAEIGSVTGGATLLPSHVAALPRARQTVQEVLRLYPPAPIIARTTTREVMLGGERVERGANVLLPVVATHRLQGLWPDPDRFDPSRFKPAAAKARHRYAWLPFGGGPRICIGLGFALEEAVAILGTLLPALRLRPEPGFDPGLQMRITLRPARGMPMRVERR</sequence>
<comment type="similarity">
    <text evidence="1 7">Belongs to the cytochrome P450 family.</text>
</comment>
<evidence type="ECO:0000256" key="7">
    <source>
        <dbReference type="RuleBase" id="RU000461"/>
    </source>
</evidence>
<dbReference type="Proteomes" id="UP001524642">
    <property type="component" value="Unassembled WGS sequence"/>
</dbReference>
<evidence type="ECO:0000256" key="5">
    <source>
        <dbReference type="ARBA" id="ARBA00023004"/>
    </source>
</evidence>
<accession>A0ABT1WYW5</accession>
<evidence type="ECO:0000313" key="9">
    <source>
        <dbReference type="Proteomes" id="UP001524642"/>
    </source>
</evidence>
<dbReference type="Gene3D" id="1.10.630.10">
    <property type="entry name" value="Cytochrome P450"/>
    <property type="match status" value="1"/>
</dbReference>
<keyword evidence="4 7" id="KW-0560">Oxidoreductase</keyword>
<dbReference type="PRINTS" id="PR00463">
    <property type="entry name" value="EP450I"/>
</dbReference>
<dbReference type="PANTHER" id="PTHR24291:SF50">
    <property type="entry name" value="BIFUNCTIONAL ALBAFLAVENONE MONOOXYGENASE_TERPENE SYNTHASE"/>
    <property type="match status" value="1"/>
</dbReference>
<keyword evidence="9" id="KW-1185">Reference proteome</keyword>
<keyword evidence="6 7" id="KW-0503">Monooxygenase</keyword>
<name>A0ABT1WYW5_9PROT</name>
<proteinExistence type="inferred from homology"/>
<evidence type="ECO:0000256" key="1">
    <source>
        <dbReference type="ARBA" id="ARBA00010617"/>
    </source>
</evidence>
<gene>
    <name evidence="8" type="ORF">NRP21_03140</name>
</gene>
<dbReference type="PROSITE" id="PS00086">
    <property type="entry name" value="CYTOCHROME_P450"/>
    <property type="match status" value="1"/>
</dbReference>
<evidence type="ECO:0000256" key="2">
    <source>
        <dbReference type="ARBA" id="ARBA00022617"/>
    </source>
</evidence>
<comment type="caution">
    <text evidence="8">The sequence shown here is derived from an EMBL/GenBank/DDBJ whole genome shotgun (WGS) entry which is preliminary data.</text>
</comment>
<dbReference type="EMBL" id="JANJOU010000002">
    <property type="protein sequence ID" value="MCR0981040.1"/>
    <property type="molecule type" value="Genomic_DNA"/>
</dbReference>
<dbReference type="Pfam" id="PF00067">
    <property type="entry name" value="p450"/>
    <property type="match status" value="1"/>
</dbReference>
<dbReference type="InterPro" id="IPR017972">
    <property type="entry name" value="Cyt_P450_CS"/>
</dbReference>
<protein>
    <submittedName>
        <fullName evidence="8">Cytochrome P450</fullName>
    </submittedName>
</protein>
<evidence type="ECO:0000256" key="4">
    <source>
        <dbReference type="ARBA" id="ARBA00023002"/>
    </source>
</evidence>
<dbReference type="SUPFAM" id="SSF48264">
    <property type="entry name" value="Cytochrome P450"/>
    <property type="match status" value="1"/>
</dbReference>
<dbReference type="InterPro" id="IPR001128">
    <property type="entry name" value="Cyt_P450"/>
</dbReference>
<organism evidence="8 9">
    <name type="scientific">Roseomonas populi</name>
    <dbReference type="NCBI Taxonomy" id="3121582"/>
    <lineage>
        <taxon>Bacteria</taxon>
        <taxon>Pseudomonadati</taxon>
        <taxon>Pseudomonadota</taxon>
        <taxon>Alphaproteobacteria</taxon>
        <taxon>Acetobacterales</taxon>
        <taxon>Roseomonadaceae</taxon>
        <taxon>Roseomonas</taxon>
    </lineage>
</organism>
<evidence type="ECO:0000313" key="8">
    <source>
        <dbReference type="EMBL" id="MCR0981040.1"/>
    </source>
</evidence>
<keyword evidence="5 7" id="KW-0408">Iron</keyword>
<dbReference type="InterPro" id="IPR050196">
    <property type="entry name" value="Cytochrome_P450_Monoox"/>
</dbReference>
<evidence type="ECO:0000256" key="6">
    <source>
        <dbReference type="ARBA" id="ARBA00023033"/>
    </source>
</evidence>
<keyword evidence="3 7" id="KW-0479">Metal-binding</keyword>